<dbReference type="Gene3D" id="3.40.50.360">
    <property type="match status" value="1"/>
</dbReference>
<sequence>MTLRIGIILGSTRPGRRGDQIASWVLDIARIHGGADYEMIDLAHHNLGNLDEGGNPNLRQYEHTHTRAWSELIDSFDGYIFVAPEYNHSFPGALKNALDYVYREWNNKAAGIVSYGGWAAGVRAAEALRLVLAELQVATVRAQPAIPLIPTFSSGVFTPNESLTASVDSMLYQLISWSDALRGVRGLKENLPVKAPPIGPTW</sequence>
<protein>
    <submittedName>
        <fullName evidence="2">NAD(P)H-dependent oxidoreductase</fullName>
    </submittedName>
</protein>
<keyword evidence="3" id="KW-1185">Reference proteome</keyword>
<evidence type="ECO:0000313" key="3">
    <source>
        <dbReference type="Proteomes" id="UP001216674"/>
    </source>
</evidence>
<dbReference type="InterPro" id="IPR029039">
    <property type="entry name" value="Flavoprotein-like_sf"/>
</dbReference>
<dbReference type="PANTHER" id="PTHR30543:SF21">
    <property type="entry name" value="NAD(P)H-DEPENDENT FMN REDUCTASE LOT6"/>
    <property type="match status" value="1"/>
</dbReference>
<proteinExistence type="predicted"/>
<reference evidence="2 3" key="1">
    <citation type="submission" date="2023-03" db="EMBL/GenBank/DDBJ databases">
        <title>Draft assemblies of triclosan tolerant bacteria isolated from returned activated sludge.</title>
        <authorList>
            <person name="Van Hamelsveld S."/>
        </authorList>
    </citation>
    <scope>NUCLEOTIDE SEQUENCE [LARGE SCALE GENOMIC DNA]</scope>
    <source>
        <strain evidence="2 3">GW210010_S58</strain>
    </source>
</reference>
<dbReference type="PANTHER" id="PTHR30543">
    <property type="entry name" value="CHROMATE REDUCTASE"/>
    <property type="match status" value="1"/>
</dbReference>
<dbReference type="RefSeq" id="WP_276266414.1">
    <property type="nucleotide sequence ID" value="NZ_JARJLM010000378.1"/>
</dbReference>
<evidence type="ECO:0000313" key="2">
    <source>
        <dbReference type="EMBL" id="MDF3835704.1"/>
    </source>
</evidence>
<gene>
    <name evidence="2" type="ORF">P3W85_22535</name>
</gene>
<dbReference type="Proteomes" id="UP001216674">
    <property type="component" value="Unassembled WGS sequence"/>
</dbReference>
<dbReference type="InterPro" id="IPR050712">
    <property type="entry name" value="NAD(P)H-dep_reductase"/>
</dbReference>
<name>A0ABT6ATA7_9BURK</name>
<dbReference type="InterPro" id="IPR005025">
    <property type="entry name" value="FMN_Rdtase-like_dom"/>
</dbReference>
<dbReference type="Pfam" id="PF03358">
    <property type="entry name" value="FMN_red"/>
    <property type="match status" value="1"/>
</dbReference>
<comment type="caution">
    <text evidence="2">The sequence shown here is derived from an EMBL/GenBank/DDBJ whole genome shotgun (WGS) entry which is preliminary data.</text>
</comment>
<accession>A0ABT6ATA7</accession>
<dbReference type="SUPFAM" id="SSF52218">
    <property type="entry name" value="Flavoproteins"/>
    <property type="match status" value="1"/>
</dbReference>
<dbReference type="EMBL" id="JARJLM010000378">
    <property type="protein sequence ID" value="MDF3835704.1"/>
    <property type="molecule type" value="Genomic_DNA"/>
</dbReference>
<evidence type="ECO:0000259" key="1">
    <source>
        <dbReference type="Pfam" id="PF03358"/>
    </source>
</evidence>
<feature type="domain" description="NADPH-dependent FMN reductase-like" evidence="1">
    <location>
        <begin position="4"/>
        <end position="147"/>
    </location>
</feature>
<organism evidence="2 3">
    <name type="scientific">Cupriavidus basilensis</name>
    <dbReference type="NCBI Taxonomy" id="68895"/>
    <lineage>
        <taxon>Bacteria</taxon>
        <taxon>Pseudomonadati</taxon>
        <taxon>Pseudomonadota</taxon>
        <taxon>Betaproteobacteria</taxon>
        <taxon>Burkholderiales</taxon>
        <taxon>Burkholderiaceae</taxon>
        <taxon>Cupriavidus</taxon>
    </lineage>
</organism>